<name>A0A3R9GPZ7_STRSA</name>
<evidence type="ECO:0000313" key="4">
    <source>
        <dbReference type="Proteomes" id="UP000272846"/>
    </source>
</evidence>
<dbReference type="Proteomes" id="UP000272846">
    <property type="component" value="Unassembled WGS sequence"/>
</dbReference>
<dbReference type="EMBL" id="RJMR01000007">
    <property type="protein sequence ID" value="RSI23263.1"/>
    <property type="molecule type" value="Genomic_DNA"/>
</dbReference>
<evidence type="ECO:0000313" key="3">
    <source>
        <dbReference type="EMBL" id="RSI23263.1"/>
    </source>
</evidence>
<sequence length="35" mass="4203">MKNPTLLKECLHYRGRDEMPDDFDTFWNKQVAEAC</sequence>
<protein>
    <recommendedName>
        <fullName evidence="1">Acetyl xylan esterase domain-containing protein</fullName>
    </recommendedName>
</protein>
<dbReference type="InterPro" id="IPR008391">
    <property type="entry name" value="AXE1_dom"/>
</dbReference>
<reference evidence="4 5" key="1">
    <citation type="submission" date="2018-11" db="EMBL/GenBank/DDBJ databases">
        <title>Species Designations Belie Phenotypic and Genotypic Heterogeneity in Oral Streptococci.</title>
        <authorList>
            <person name="Velsko I."/>
        </authorList>
    </citation>
    <scope>NUCLEOTIDE SEQUENCE [LARGE SCALE GENOMIC DNA]</scope>
    <source>
        <strain evidence="3 5">BCC20</strain>
        <strain evidence="2 4">KLC04</strain>
    </source>
</reference>
<gene>
    <name evidence="3" type="ORF">D8881_09275</name>
    <name evidence="2" type="ORF">D8888_07885</name>
</gene>
<dbReference type="Pfam" id="PF05448">
    <property type="entry name" value="AXE1"/>
    <property type="match status" value="1"/>
</dbReference>
<evidence type="ECO:0000259" key="1">
    <source>
        <dbReference type="Pfam" id="PF05448"/>
    </source>
</evidence>
<feature type="domain" description="Acetyl xylan esterase" evidence="1">
    <location>
        <begin position="1"/>
        <end position="34"/>
    </location>
</feature>
<proteinExistence type="predicted"/>
<accession>A0A3R9GPZ7</accession>
<organism evidence="2 4">
    <name type="scientific">Streptococcus sanguinis</name>
    <dbReference type="NCBI Taxonomy" id="1305"/>
    <lineage>
        <taxon>Bacteria</taxon>
        <taxon>Bacillati</taxon>
        <taxon>Bacillota</taxon>
        <taxon>Bacilli</taxon>
        <taxon>Lactobacillales</taxon>
        <taxon>Streptococcaceae</taxon>
        <taxon>Streptococcus</taxon>
    </lineage>
</organism>
<dbReference type="Proteomes" id="UP000280549">
    <property type="component" value="Unassembled WGS sequence"/>
</dbReference>
<comment type="caution">
    <text evidence="2">The sequence shown here is derived from an EMBL/GenBank/DDBJ whole genome shotgun (WGS) entry which is preliminary data.</text>
</comment>
<evidence type="ECO:0000313" key="2">
    <source>
        <dbReference type="EMBL" id="RSI07646.1"/>
    </source>
</evidence>
<dbReference type="EMBL" id="RJMK01000003">
    <property type="protein sequence ID" value="RSI07646.1"/>
    <property type="molecule type" value="Genomic_DNA"/>
</dbReference>
<evidence type="ECO:0000313" key="5">
    <source>
        <dbReference type="Proteomes" id="UP000280549"/>
    </source>
</evidence>
<dbReference type="GeneID" id="48424546"/>
<dbReference type="AlphaFoldDB" id="A0A3R9GPZ7"/>
<dbReference type="RefSeq" id="WP_023916874.1">
    <property type="nucleotide sequence ID" value="NZ_CBCSBD010000002.1"/>
</dbReference>